<evidence type="ECO:0000256" key="1">
    <source>
        <dbReference type="ARBA" id="ARBA00004651"/>
    </source>
</evidence>
<evidence type="ECO:0000256" key="4">
    <source>
        <dbReference type="ARBA" id="ARBA00022448"/>
    </source>
</evidence>
<dbReference type="NCBIfam" id="TIGR00328">
    <property type="entry name" value="flhB"/>
    <property type="match status" value="1"/>
</dbReference>
<comment type="similarity">
    <text evidence="2 13">Belongs to the type III secretion exporter family.</text>
</comment>
<keyword evidence="10 13" id="KW-0472">Membrane</keyword>
<evidence type="ECO:0000256" key="5">
    <source>
        <dbReference type="ARBA" id="ARBA00022475"/>
    </source>
</evidence>
<evidence type="ECO:0000313" key="16">
    <source>
        <dbReference type="Proteomes" id="UP001172778"/>
    </source>
</evidence>
<evidence type="ECO:0000256" key="9">
    <source>
        <dbReference type="ARBA" id="ARBA00022989"/>
    </source>
</evidence>
<reference evidence="15" key="1">
    <citation type="submission" date="2023-03" db="EMBL/GenBank/DDBJ databases">
        <title>Chitinimonas shenzhenensis gen. nov., sp. nov., a novel member of family Burkholderiaceae isolated from activated sludge collected in Shen Zhen, China.</title>
        <authorList>
            <person name="Wang X."/>
        </authorList>
    </citation>
    <scope>NUCLEOTIDE SEQUENCE</scope>
    <source>
        <strain evidence="15">DQS-5</strain>
    </source>
</reference>
<keyword evidence="11 13" id="KW-1006">Bacterial flagellum protein export</keyword>
<comment type="caution">
    <text evidence="15">The sequence shown here is derived from an EMBL/GenBank/DDBJ whole genome shotgun (WGS) entry which is preliminary data.</text>
</comment>
<evidence type="ECO:0000313" key="15">
    <source>
        <dbReference type="EMBL" id="MDK2124277.1"/>
    </source>
</evidence>
<keyword evidence="15" id="KW-0282">Flagellum</keyword>
<feature type="compositionally biased region" description="Pro residues" evidence="14">
    <location>
        <begin position="361"/>
        <end position="373"/>
    </location>
</feature>
<evidence type="ECO:0000256" key="10">
    <source>
        <dbReference type="ARBA" id="ARBA00023136"/>
    </source>
</evidence>
<keyword evidence="15" id="KW-0966">Cell projection</keyword>
<feature type="transmembrane region" description="Helical" evidence="13">
    <location>
        <begin position="33"/>
        <end position="51"/>
    </location>
</feature>
<accession>A0ABT7DW39</accession>
<name>A0ABT7DW39_9NEIS</name>
<dbReference type="EMBL" id="JARRAF010000008">
    <property type="protein sequence ID" value="MDK2124277.1"/>
    <property type="molecule type" value="Genomic_DNA"/>
</dbReference>
<keyword evidence="15" id="KW-0969">Cilium</keyword>
<keyword evidence="16" id="KW-1185">Reference proteome</keyword>
<feature type="compositionally biased region" description="Basic and acidic residues" evidence="14">
    <location>
        <begin position="7"/>
        <end position="23"/>
    </location>
</feature>
<protein>
    <recommendedName>
        <fullName evidence="3 13">Flagellar biosynthetic protein FlhB</fullName>
    </recommendedName>
</protein>
<dbReference type="PANTHER" id="PTHR30531:SF12">
    <property type="entry name" value="FLAGELLAR BIOSYNTHETIC PROTEIN FLHB"/>
    <property type="match status" value="1"/>
</dbReference>
<keyword evidence="6 13" id="KW-0812">Transmembrane</keyword>
<comment type="caution">
    <text evidence="13">Lacks conserved residue(s) required for the propagation of feature annotation.</text>
</comment>
<evidence type="ECO:0000256" key="7">
    <source>
        <dbReference type="ARBA" id="ARBA00022795"/>
    </source>
</evidence>
<evidence type="ECO:0000256" key="11">
    <source>
        <dbReference type="ARBA" id="ARBA00023225"/>
    </source>
</evidence>
<dbReference type="PANTHER" id="PTHR30531">
    <property type="entry name" value="FLAGELLAR BIOSYNTHETIC PROTEIN FLHB"/>
    <property type="match status" value="1"/>
</dbReference>
<dbReference type="InterPro" id="IPR006135">
    <property type="entry name" value="T3SS_substrate_exporter"/>
</dbReference>
<keyword evidence="7 13" id="KW-1005">Bacterial flagellum biogenesis</keyword>
<feature type="transmembrane region" description="Helical" evidence="13">
    <location>
        <begin position="185"/>
        <end position="207"/>
    </location>
</feature>
<keyword evidence="4 13" id="KW-0813">Transport</keyword>
<evidence type="ECO:0000256" key="2">
    <source>
        <dbReference type="ARBA" id="ARBA00010690"/>
    </source>
</evidence>
<dbReference type="Proteomes" id="UP001172778">
    <property type="component" value="Unassembled WGS sequence"/>
</dbReference>
<keyword evidence="5 13" id="KW-1003">Cell membrane</keyword>
<feature type="region of interest" description="Disordered" evidence="14">
    <location>
        <begin position="1"/>
        <end position="23"/>
    </location>
</feature>
<evidence type="ECO:0000256" key="13">
    <source>
        <dbReference type="RuleBase" id="RU364091"/>
    </source>
</evidence>
<comment type="function">
    <text evidence="12 13">Required for formation of the rod structure in the basal body of the flagellar apparatus. Together with FliI and FliH, may constitute the export apparatus of flagellin.</text>
</comment>
<proteinExistence type="inferred from homology"/>
<feature type="region of interest" description="Disordered" evidence="14">
    <location>
        <begin position="357"/>
        <end position="379"/>
    </location>
</feature>
<dbReference type="PRINTS" id="PR00950">
    <property type="entry name" value="TYPE3IMSPROT"/>
</dbReference>
<feature type="transmembrane region" description="Helical" evidence="13">
    <location>
        <begin position="93"/>
        <end position="116"/>
    </location>
</feature>
<organism evidence="15 16">
    <name type="scientific">Parachitinimonas caeni</name>
    <dbReference type="NCBI Taxonomy" id="3031301"/>
    <lineage>
        <taxon>Bacteria</taxon>
        <taxon>Pseudomonadati</taxon>
        <taxon>Pseudomonadota</taxon>
        <taxon>Betaproteobacteria</taxon>
        <taxon>Neisseriales</taxon>
        <taxon>Chitinibacteraceae</taxon>
        <taxon>Parachitinimonas</taxon>
    </lineage>
</organism>
<keyword evidence="8 13" id="KW-0653">Protein transport</keyword>
<evidence type="ECO:0000256" key="6">
    <source>
        <dbReference type="ARBA" id="ARBA00022692"/>
    </source>
</evidence>
<comment type="subcellular location">
    <subcellularLocation>
        <location evidence="1">Cell membrane</location>
        <topology evidence="1">Multi-pass membrane protein</topology>
    </subcellularLocation>
</comment>
<dbReference type="InterPro" id="IPR006136">
    <property type="entry name" value="FlhB"/>
</dbReference>
<gene>
    <name evidence="13 15" type="primary">flhB</name>
    <name evidence="15" type="ORF">PZA18_09470</name>
</gene>
<keyword evidence="9 13" id="KW-1133">Transmembrane helix</keyword>
<dbReference type="SUPFAM" id="SSF160544">
    <property type="entry name" value="EscU C-terminal domain-like"/>
    <property type="match status" value="1"/>
</dbReference>
<dbReference type="Gene3D" id="3.40.1690.10">
    <property type="entry name" value="secretion proteins EscU"/>
    <property type="match status" value="1"/>
</dbReference>
<evidence type="ECO:0000256" key="3">
    <source>
        <dbReference type="ARBA" id="ARBA00021622"/>
    </source>
</evidence>
<evidence type="ECO:0000256" key="8">
    <source>
        <dbReference type="ARBA" id="ARBA00022927"/>
    </source>
</evidence>
<dbReference type="InterPro" id="IPR029025">
    <property type="entry name" value="T3SS_substrate_exporter_C"/>
</dbReference>
<sequence>MAEDSDLERTEDPSPRRLEEARERGQIVRSQELVTFAVLMTGVVGIIYQGPDILTAIKQMMVDQLSFNRARIADPTQMALQLLRASQSVLTSLLPVFMMTVIAAIVAPLLVGGWLFTFEPLVPNFGKLNPVNGLARMFSVHALSEMIKAILKSSLIGGVAIAVLWRQRDEVLTLISMPPMMGMAYVFELVRFTLLLVVGSLALLAALDVPYQMWEYSRGLRMTKEEVRQEAKEAEGDPQLKGRIRAMQREAARKRMMAEIPQANVIVTNPTHYAVALRYEEGKNAAPVVVAKGSYLLAERIIEIGKEHQVAILRAPPLARALYHHAELGTEIPAALYTATAEVLAYVYQLRAYQQTGGVQPTPPQNLPVPPELDPGGEA</sequence>
<evidence type="ECO:0000256" key="12">
    <source>
        <dbReference type="ARBA" id="ARBA00025078"/>
    </source>
</evidence>
<dbReference type="RefSeq" id="WP_284100584.1">
    <property type="nucleotide sequence ID" value="NZ_JARRAF010000008.1"/>
</dbReference>
<dbReference type="Pfam" id="PF01312">
    <property type="entry name" value="Bac_export_2"/>
    <property type="match status" value="1"/>
</dbReference>
<evidence type="ECO:0000256" key="14">
    <source>
        <dbReference type="SAM" id="MobiDB-lite"/>
    </source>
</evidence>